<feature type="compositionally biased region" description="Low complexity" evidence="1">
    <location>
        <begin position="411"/>
        <end position="421"/>
    </location>
</feature>
<dbReference type="STRING" id="644352.J3P6J1"/>
<reference evidence="4" key="5">
    <citation type="submission" date="2018-04" db="UniProtKB">
        <authorList>
            <consortium name="EnsemblFungi"/>
        </authorList>
    </citation>
    <scope>IDENTIFICATION</scope>
    <source>
        <strain evidence="4">R3-111a-1</strain>
    </source>
</reference>
<keyword evidence="2" id="KW-0812">Transmembrane</keyword>
<feature type="compositionally biased region" description="Basic and acidic residues" evidence="1">
    <location>
        <begin position="588"/>
        <end position="608"/>
    </location>
</feature>
<dbReference type="Proteomes" id="UP000006039">
    <property type="component" value="Unassembled WGS sequence"/>
</dbReference>
<dbReference type="VEuPathDB" id="FungiDB:GGTG_09132"/>
<feature type="compositionally biased region" description="Polar residues" evidence="1">
    <location>
        <begin position="429"/>
        <end position="440"/>
    </location>
</feature>
<name>J3P6J1_GAET3</name>
<reference evidence="4" key="4">
    <citation type="journal article" date="2015" name="G3 (Bethesda)">
        <title>Genome sequences of three phytopathogenic species of the Magnaporthaceae family of fungi.</title>
        <authorList>
            <person name="Okagaki L.H."/>
            <person name="Nunes C.C."/>
            <person name="Sailsbery J."/>
            <person name="Clay B."/>
            <person name="Brown D."/>
            <person name="John T."/>
            <person name="Oh Y."/>
            <person name="Young N."/>
            <person name="Fitzgerald M."/>
            <person name="Haas B.J."/>
            <person name="Zeng Q."/>
            <person name="Young S."/>
            <person name="Adiconis X."/>
            <person name="Fan L."/>
            <person name="Levin J.Z."/>
            <person name="Mitchell T.K."/>
            <person name="Okubara P.A."/>
            <person name="Farman M.L."/>
            <person name="Kohn L.M."/>
            <person name="Birren B."/>
            <person name="Ma L.-J."/>
            <person name="Dean R.A."/>
        </authorList>
    </citation>
    <scope>NUCLEOTIDE SEQUENCE</scope>
    <source>
        <strain evidence="4">R3-111a-1</strain>
    </source>
</reference>
<dbReference type="EMBL" id="GL385399">
    <property type="protein sequence ID" value="EJT72266.1"/>
    <property type="molecule type" value="Genomic_DNA"/>
</dbReference>
<feature type="compositionally biased region" description="Basic and acidic residues" evidence="1">
    <location>
        <begin position="512"/>
        <end position="529"/>
    </location>
</feature>
<gene>
    <name evidence="4" type="primary">20349590</name>
    <name evidence="3" type="ORF">GGTG_09132</name>
</gene>
<feature type="compositionally biased region" description="Basic and acidic residues" evidence="1">
    <location>
        <begin position="636"/>
        <end position="650"/>
    </location>
</feature>
<feature type="transmembrane region" description="Helical" evidence="2">
    <location>
        <begin position="97"/>
        <end position="118"/>
    </location>
</feature>
<feature type="transmembrane region" description="Helical" evidence="2">
    <location>
        <begin position="187"/>
        <end position="205"/>
    </location>
</feature>
<proteinExistence type="predicted"/>
<feature type="compositionally biased region" description="Low complexity" evidence="1">
    <location>
        <begin position="242"/>
        <end position="256"/>
    </location>
</feature>
<organism evidence="3">
    <name type="scientific">Gaeumannomyces tritici (strain R3-111a-1)</name>
    <name type="common">Wheat and barley take-all root rot fungus</name>
    <name type="synonym">Gaeumannomyces graminis var. tritici</name>
    <dbReference type="NCBI Taxonomy" id="644352"/>
    <lineage>
        <taxon>Eukaryota</taxon>
        <taxon>Fungi</taxon>
        <taxon>Dikarya</taxon>
        <taxon>Ascomycota</taxon>
        <taxon>Pezizomycotina</taxon>
        <taxon>Sordariomycetes</taxon>
        <taxon>Sordariomycetidae</taxon>
        <taxon>Magnaporthales</taxon>
        <taxon>Magnaporthaceae</taxon>
        <taxon>Gaeumannomyces</taxon>
    </lineage>
</organism>
<reference evidence="3" key="2">
    <citation type="submission" date="2010-07" db="EMBL/GenBank/DDBJ databases">
        <authorList>
            <consortium name="The Broad Institute Genome Sequencing Platform"/>
            <consortium name="Broad Institute Genome Sequencing Center for Infectious Disease"/>
            <person name="Ma L.-J."/>
            <person name="Dead R."/>
            <person name="Young S."/>
            <person name="Zeng Q."/>
            <person name="Koehrsen M."/>
            <person name="Alvarado L."/>
            <person name="Berlin A."/>
            <person name="Chapman S.B."/>
            <person name="Chen Z."/>
            <person name="Freedman E."/>
            <person name="Gellesch M."/>
            <person name="Goldberg J."/>
            <person name="Griggs A."/>
            <person name="Gujja S."/>
            <person name="Heilman E.R."/>
            <person name="Heiman D."/>
            <person name="Hepburn T."/>
            <person name="Howarth C."/>
            <person name="Jen D."/>
            <person name="Larson L."/>
            <person name="Mehta T."/>
            <person name="Neiman D."/>
            <person name="Pearson M."/>
            <person name="Roberts A."/>
            <person name="Saif S."/>
            <person name="Shea T."/>
            <person name="Shenoy N."/>
            <person name="Sisk P."/>
            <person name="Stolte C."/>
            <person name="Sykes S."/>
            <person name="Walk T."/>
            <person name="White J."/>
            <person name="Yandava C."/>
            <person name="Haas B."/>
            <person name="Nusbaum C."/>
            <person name="Birren B."/>
        </authorList>
    </citation>
    <scope>NUCLEOTIDE SEQUENCE</scope>
    <source>
        <strain evidence="3">R3-111a-1</strain>
    </source>
</reference>
<feature type="compositionally biased region" description="Low complexity" evidence="1">
    <location>
        <begin position="549"/>
        <end position="568"/>
    </location>
</feature>
<reference evidence="3" key="3">
    <citation type="submission" date="2010-09" db="EMBL/GenBank/DDBJ databases">
        <title>Annotation of Gaeumannomyces graminis var. tritici R3-111a-1.</title>
        <authorList>
            <consortium name="The Broad Institute Genome Sequencing Platform"/>
            <person name="Ma L.-J."/>
            <person name="Dead R."/>
            <person name="Young S.K."/>
            <person name="Zeng Q."/>
            <person name="Gargeya S."/>
            <person name="Fitzgerald M."/>
            <person name="Haas B."/>
            <person name="Abouelleil A."/>
            <person name="Alvarado L."/>
            <person name="Arachchi H.M."/>
            <person name="Berlin A."/>
            <person name="Brown A."/>
            <person name="Chapman S.B."/>
            <person name="Chen Z."/>
            <person name="Dunbar C."/>
            <person name="Freedman E."/>
            <person name="Gearin G."/>
            <person name="Gellesch M."/>
            <person name="Goldberg J."/>
            <person name="Griggs A."/>
            <person name="Gujja S."/>
            <person name="Heiman D."/>
            <person name="Howarth C."/>
            <person name="Larson L."/>
            <person name="Lui A."/>
            <person name="MacDonald P.J.P."/>
            <person name="Mehta T."/>
            <person name="Montmayeur A."/>
            <person name="Murphy C."/>
            <person name="Neiman D."/>
            <person name="Pearson M."/>
            <person name="Priest M."/>
            <person name="Roberts A."/>
            <person name="Saif S."/>
            <person name="Shea T."/>
            <person name="Shenoy N."/>
            <person name="Sisk P."/>
            <person name="Stolte C."/>
            <person name="Sykes S."/>
            <person name="Yandava C."/>
            <person name="Wortman J."/>
            <person name="Nusbaum C."/>
            <person name="Birren B."/>
        </authorList>
    </citation>
    <scope>NUCLEOTIDE SEQUENCE</scope>
    <source>
        <strain evidence="3">R3-111a-1</strain>
    </source>
</reference>
<evidence type="ECO:0000313" key="5">
    <source>
        <dbReference type="Proteomes" id="UP000006039"/>
    </source>
</evidence>
<accession>J3P6J1</accession>
<feature type="region of interest" description="Disordered" evidence="1">
    <location>
        <begin position="226"/>
        <end position="464"/>
    </location>
</feature>
<feature type="compositionally biased region" description="Pro residues" evidence="1">
    <location>
        <begin position="283"/>
        <end position="293"/>
    </location>
</feature>
<dbReference type="HOGENOM" id="CLU_421529_0_0_1"/>
<feature type="transmembrane region" description="Helical" evidence="2">
    <location>
        <begin position="139"/>
        <end position="167"/>
    </location>
</feature>
<evidence type="ECO:0000313" key="3">
    <source>
        <dbReference type="EMBL" id="EJT72266.1"/>
    </source>
</evidence>
<feature type="compositionally biased region" description="Low complexity" evidence="1">
    <location>
        <begin position="340"/>
        <end position="360"/>
    </location>
</feature>
<keyword evidence="5" id="KW-1185">Reference proteome</keyword>
<dbReference type="GeneID" id="20349590"/>
<evidence type="ECO:0000313" key="4">
    <source>
        <dbReference type="EnsemblFungi" id="EJT72266"/>
    </source>
</evidence>
<sequence length="650" mass="69832">MGQPGAVLCLVGCTSAAPGVPELSLLTVHGPELSGIEHVDIGLYGLCIRTSHSLDCRPTAGYDIGALVDSFHPPPNGTISPNLYLLLETSLRLQSRVLVSPLPGAGVAFSLALVFWYLKRRADPEDGGGKALPRWSGRLFWLLAAISFTLALGAALCTTVVVGAAVFVSGLAPPDSPLLVDAYARHVVALEWVVVCLVLFFMLLAKERCGKSEADAAPVLPITEKKKKRKKNGEGAVKPDPSDSSTVCGGSSSDGTLTGPFGRPPAFPGHKSDMAKQVQPPSKMQPPPRPPGRTPASTLGGPFATYCNAPGDPAPGAPLQRPAMAVALTRQPTPGHVSEAESTSSSASSQAPSQSVARPADPGRKGKVRRFNKRLADQPAPRLPHALQQIPQGSFPARPRPSYQADARTASSIPSSRPRSIQTTPPPSVRSQGAATGTSQTPPPSEDEVRAWREHLEAREHQQDEQVLLIEEAQARLDQRAQATKRARHDLRAQEWRVREERLAIQAERDEDERARQARQAQAEKDRSRAARAQRSQDKMQAARATLDSALFSRQLSRRSQQAAQAAAPTAPHPVPGLLVTEPTFHQAESDPDPRGRAARPWDDKTPERSMSVQPGSRGADDVLQRTQSMSSGRKVKIDPTLRPRSKLSE</sequence>
<keyword evidence="2" id="KW-0472">Membrane</keyword>
<dbReference type="EnsemblFungi" id="EJT72266">
    <property type="protein sequence ID" value="EJT72266"/>
    <property type="gene ID" value="GGTG_09132"/>
</dbReference>
<feature type="region of interest" description="Disordered" evidence="1">
    <location>
        <begin position="500"/>
        <end position="650"/>
    </location>
</feature>
<dbReference type="RefSeq" id="XP_009225240.1">
    <property type="nucleotide sequence ID" value="XM_009226976.1"/>
</dbReference>
<keyword evidence="2" id="KW-1133">Transmembrane helix</keyword>
<feature type="compositionally biased region" description="Basic and acidic residues" evidence="1">
    <location>
        <begin position="447"/>
        <end position="464"/>
    </location>
</feature>
<protein>
    <submittedName>
        <fullName evidence="3 4">Uncharacterized protein</fullName>
    </submittedName>
</protein>
<dbReference type="AlphaFoldDB" id="J3P6J1"/>
<evidence type="ECO:0000256" key="1">
    <source>
        <dbReference type="SAM" id="MobiDB-lite"/>
    </source>
</evidence>
<reference evidence="5" key="1">
    <citation type="submission" date="2010-07" db="EMBL/GenBank/DDBJ databases">
        <title>The genome sequence of Gaeumannomyces graminis var. tritici strain R3-111a-1.</title>
        <authorList>
            <consortium name="The Broad Institute Genome Sequencing Platform"/>
            <person name="Ma L.-J."/>
            <person name="Dead R."/>
            <person name="Young S."/>
            <person name="Zeng Q."/>
            <person name="Koehrsen M."/>
            <person name="Alvarado L."/>
            <person name="Berlin A."/>
            <person name="Chapman S.B."/>
            <person name="Chen Z."/>
            <person name="Freedman E."/>
            <person name="Gellesch M."/>
            <person name="Goldberg J."/>
            <person name="Griggs A."/>
            <person name="Gujja S."/>
            <person name="Heilman E.R."/>
            <person name="Heiman D."/>
            <person name="Hepburn T."/>
            <person name="Howarth C."/>
            <person name="Jen D."/>
            <person name="Larson L."/>
            <person name="Mehta T."/>
            <person name="Neiman D."/>
            <person name="Pearson M."/>
            <person name="Roberts A."/>
            <person name="Saif S."/>
            <person name="Shea T."/>
            <person name="Shenoy N."/>
            <person name="Sisk P."/>
            <person name="Stolte C."/>
            <person name="Sykes S."/>
            <person name="Walk T."/>
            <person name="White J."/>
            <person name="Yandava C."/>
            <person name="Haas B."/>
            <person name="Nusbaum C."/>
            <person name="Birren B."/>
        </authorList>
    </citation>
    <scope>NUCLEOTIDE SEQUENCE [LARGE SCALE GENOMIC DNA]</scope>
    <source>
        <strain evidence="5">R3-111a-1</strain>
    </source>
</reference>
<evidence type="ECO:0000256" key="2">
    <source>
        <dbReference type="SAM" id="Phobius"/>
    </source>
</evidence>